<accession>A0A0C1L6V2</accession>
<dbReference type="RefSeq" id="WP_039138810.1">
    <property type="nucleotide sequence ID" value="NZ_JSVC01000008.1"/>
</dbReference>
<dbReference type="AlphaFoldDB" id="A0A0C1L6V2"/>
<proteinExistence type="predicted"/>
<dbReference type="OrthoDB" id="1113889at2"/>
<organism evidence="1 2">
    <name type="scientific">Flavihumibacter solisilvae</name>
    <dbReference type="NCBI Taxonomy" id="1349421"/>
    <lineage>
        <taxon>Bacteria</taxon>
        <taxon>Pseudomonadati</taxon>
        <taxon>Bacteroidota</taxon>
        <taxon>Chitinophagia</taxon>
        <taxon>Chitinophagales</taxon>
        <taxon>Chitinophagaceae</taxon>
        <taxon>Flavihumibacter</taxon>
    </lineage>
</organism>
<name>A0A0C1L6V2_9BACT</name>
<dbReference type="Proteomes" id="UP000031408">
    <property type="component" value="Unassembled WGS sequence"/>
</dbReference>
<dbReference type="InterPro" id="IPR046713">
    <property type="entry name" value="DUF6786"/>
</dbReference>
<dbReference type="EMBL" id="JSVC01000008">
    <property type="protein sequence ID" value="KIC95251.1"/>
    <property type="molecule type" value="Genomic_DNA"/>
</dbReference>
<keyword evidence="2" id="KW-1185">Reference proteome</keyword>
<dbReference type="Pfam" id="PF20583">
    <property type="entry name" value="DUF6786"/>
    <property type="match status" value="1"/>
</dbReference>
<dbReference type="STRING" id="1349421.OI18_07945"/>
<evidence type="ECO:0008006" key="3">
    <source>
        <dbReference type="Google" id="ProtNLM"/>
    </source>
</evidence>
<evidence type="ECO:0000313" key="2">
    <source>
        <dbReference type="Proteomes" id="UP000031408"/>
    </source>
</evidence>
<protein>
    <recommendedName>
        <fullName evidence="3">Lipoprotein</fullName>
    </recommendedName>
</protein>
<comment type="caution">
    <text evidence="1">The sequence shown here is derived from an EMBL/GenBank/DDBJ whole genome shotgun (WGS) entry which is preliminary data.</text>
</comment>
<gene>
    <name evidence="1" type="ORF">OI18_07945</name>
</gene>
<dbReference type="PROSITE" id="PS51257">
    <property type="entry name" value="PROKAR_LIPOPROTEIN"/>
    <property type="match status" value="1"/>
</dbReference>
<reference evidence="1 2" key="1">
    <citation type="submission" date="2014-11" db="EMBL/GenBank/DDBJ databases">
        <title>Genome sequence of Flavihumibacter solisilvae 3-3.</title>
        <authorList>
            <person name="Zhou G."/>
            <person name="Li M."/>
            <person name="Wang G."/>
        </authorList>
    </citation>
    <scope>NUCLEOTIDE SEQUENCE [LARGE SCALE GENOMIC DNA]</scope>
    <source>
        <strain evidence="1 2">3-3</strain>
    </source>
</reference>
<sequence length="398" mass="43475">MKKSSISLLVGTIMTVACSEQPTEGSFAYDYNFLLRHDSSLVELKAGKAGVLVSPKYQGKVFTSSADGKGGRSFGWINYKAFTAPEDSHMNAYGGENRLWLGPEGGKYSVFFRPGDTMIFNNWKTPAAIDTESWDLASKGDRSVTLKKQMQVTNYTGNKLDLQINRTVTILSKTEIENNLQLQLGDSISFVGYSTSNQLTNTGGTGWTEQTGMPCIWILDMFNPSPATTVVIPYKPAADTVKVATTGYFGEIPADRIKMTGNTLFFKADGKSRGKLGILPPYVLPKAGSYDAINHVLTITIFDIDNTARYLNQEWNTERPVFSGDAMNAYNDGPLANGGQLGPFYEIESVSPAAELKPGASIVHDHNVYHFQGAPGQLNIIAQKILGVSLDDIQKVFQ</sequence>
<evidence type="ECO:0000313" key="1">
    <source>
        <dbReference type="EMBL" id="KIC95251.1"/>
    </source>
</evidence>